<feature type="transmembrane region" description="Helical" evidence="6">
    <location>
        <begin position="109"/>
        <end position="126"/>
    </location>
</feature>
<evidence type="ECO:0000259" key="7">
    <source>
        <dbReference type="PROSITE" id="PS50850"/>
    </source>
</evidence>
<dbReference type="InterPro" id="IPR011701">
    <property type="entry name" value="MFS"/>
</dbReference>
<feature type="transmembrane region" description="Helical" evidence="6">
    <location>
        <begin position="395"/>
        <end position="414"/>
    </location>
</feature>
<dbReference type="PANTHER" id="PTHR23506">
    <property type="entry name" value="GH10249P"/>
    <property type="match status" value="1"/>
</dbReference>
<evidence type="ECO:0000256" key="3">
    <source>
        <dbReference type="ARBA" id="ARBA00022692"/>
    </source>
</evidence>
<dbReference type="AlphaFoldDB" id="A0A9W8H373"/>
<sequence>MPPACSALALWAKRLWIQYESLLDRSGPLRAVRHAPATIWALSSFSLFLDTFVYALTVAMLPNVLQDDMGAPESANGVVTTMFGVGAIVGGLAAGVASDRTGDRRAMQTLGALLYMTAGLVFYFARHYYQMLVFRLINGVASGVACTLLYAAMGDVYPASLLGFKVAVICFFNNVAYTIGPICGERLFDVAGVKGPAAAVIALSLLKFFLYATMAVEPLAIRQSARSQEPAAKQAAAAGIVARAPHDWEALSQDLPEPGVAAAPCPAGGCGCRPACRSPGDTLDGRSDISFARLVARPPVLIATVAIVSIIGIQCMLEGIVPLHLSDKFGYADSGGITFVILGLVFTVMAPVAGKVNDVLIARHGEAMRYYAMLAGSLATIPTMVLMAYAGSYGLMMVGYALFAATNMCVFIPAQSAYGDLVNEMGSNAMARGYAVSTIAWAVGAICLPPIGSALYTRSGFALPVIAVPAVACAISAGACLAFVVSGRWQK</sequence>
<name>A0A9W8H373_9FUNG</name>
<keyword evidence="4 6" id="KW-1133">Transmembrane helix</keyword>
<dbReference type="PANTHER" id="PTHR23506:SF23">
    <property type="entry name" value="GH10249P"/>
    <property type="match status" value="1"/>
</dbReference>
<dbReference type="PROSITE" id="PS50850">
    <property type="entry name" value="MFS"/>
    <property type="match status" value="1"/>
</dbReference>
<dbReference type="SUPFAM" id="SSF103473">
    <property type="entry name" value="MFS general substrate transporter"/>
    <property type="match status" value="1"/>
</dbReference>
<dbReference type="InterPro" id="IPR036259">
    <property type="entry name" value="MFS_trans_sf"/>
</dbReference>
<gene>
    <name evidence="8" type="ORF">H4R18_004855</name>
</gene>
<feature type="transmembrane region" description="Helical" evidence="6">
    <location>
        <begin position="77"/>
        <end position="97"/>
    </location>
</feature>
<dbReference type="Gene3D" id="1.20.1250.20">
    <property type="entry name" value="MFS general substrate transporter like domains"/>
    <property type="match status" value="1"/>
</dbReference>
<evidence type="ECO:0000256" key="2">
    <source>
        <dbReference type="ARBA" id="ARBA00022448"/>
    </source>
</evidence>
<feature type="transmembrane region" description="Helical" evidence="6">
    <location>
        <begin position="461"/>
        <end position="485"/>
    </location>
</feature>
<dbReference type="OrthoDB" id="5086884at2759"/>
<protein>
    <recommendedName>
        <fullName evidence="7">Major facilitator superfamily (MFS) profile domain-containing protein</fullName>
    </recommendedName>
</protein>
<evidence type="ECO:0000256" key="4">
    <source>
        <dbReference type="ARBA" id="ARBA00022989"/>
    </source>
</evidence>
<dbReference type="InterPro" id="IPR020846">
    <property type="entry name" value="MFS_dom"/>
</dbReference>
<dbReference type="GO" id="GO:0022857">
    <property type="term" value="F:transmembrane transporter activity"/>
    <property type="evidence" value="ECO:0007669"/>
    <property type="project" value="InterPro"/>
</dbReference>
<evidence type="ECO:0000256" key="6">
    <source>
        <dbReference type="SAM" id="Phobius"/>
    </source>
</evidence>
<dbReference type="Proteomes" id="UP001140217">
    <property type="component" value="Unassembled WGS sequence"/>
</dbReference>
<dbReference type="InterPro" id="IPR050930">
    <property type="entry name" value="MFS_Vesicular_Transporter"/>
</dbReference>
<dbReference type="Pfam" id="PF07690">
    <property type="entry name" value="MFS_1"/>
    <property type="match status" value="1"/>
</dbReference>
<keyword evidence="9" id="KW-1185">Reference proteome</keyword>
<organism evidence="8 9">
    <name type="scientific">Coemansia javaensis</name>
    <dbReference type="NCBI Taxonomy" id="2761396"/>
    <lineage>
        <taxon>Eukaryota</taxon>
        <taxon>Fungi</taxon>
        <taxon>Fungi incertae sedis</taxon>
        <taxon>Zoopagomycota</taxon>
        <taxon>Kickxellomycotina</taxon>
        <taxon>Kickxellomycetes</taxon>
        <taxon>Kickxellales</taxon>
        <taxon>Kickxellaceae</taxon>
        <taxon>Coemansia</taxon>
    </lineage>
</organism>
<evidence type="ECO:0000313" key="8">
    <source>
        <dbReference type="EMBL" id="KAJ2778006.1"/>
    </source>
</evidence>
<dbReference type="EMBL" id="JANBUL010000255">
    <property type="protein sequence ID" value="KAJ2778006.1"/>
    <property type="molecule type" value="Genomic_DNA"/>
</dbReference>
<feature type="transmembrane region" description="Helical" evidence="6">
    <location>
        <begin position="39"/>
        <end position="65"/>
    </location>
</feature>
<feature type="transmembrane region" description="Helical" evidence="6">
    <location>
        <begin position="368"/>
        <end position="389"/>
    </location>
</feature>
<keyword evidence="3 6" id="KW-0812">Transmembrane</keyword>
<feature type="transmembrane region" description="Helical" evidence="6">
    <location>
        <begin position="434"/>
        <end position="455"/>
    </location>
</feature>
<evidence type="ECO:0000256" key="5">
    <source>
        <dbReference type="ARBA" id="ARBA00023136"/>
    </source>
</evidence>
<keyword evidence="2" id="KW-0813">Transport</keyword>
<feature type="transmembrane region" description="Helical" evidence="6">
    <location>
        <begin position="337"/>
        <end position="356"/>
    </location>
</feature>
<evidence type="ECO:0000256" key="1">
    <source>
        <dbReference type="ARBA" id="ARBA00004141"/>
    </source>
</evidence>
<feature type="transmembrane region" description="Helical" evidence="6">
    <location>
        <begin position="132"/>
        <end position="152"/>
    </location>
</feature>
<accession>A0A9W8H373</accession>
<dbReference type="GO" id="GO:0016020">
    <property type="term" value="C:membrane"/>
    <property type="evidence" value="ECO:0007669"/>
    <property type="project" value="UniProtKB-SubCell"/>
</dbReference>
<reference evidence="8" key="1">
    <citation type="submission" date="2022-07" db="EMBL/GenBank/DDBJ databases">
        <title>Phylogenomic reconstructions and comparative analyses of Kickxellomycotina fungi.</title>
        <authorList>
            <person name="Reynolds N.K."/>
            <person name="Stajich J.E."/>
            <person name="Barry K."/>
            <person name="Grigoriev I.V."/>
            <person name="Crous P."/>
            <person name="Smith M.E."/>
        </authorList>
    </citation>
    <scope>NUCLEOTIDE SEQUENCE</scope>
    <source>
        <strain evidence="8">NBRC 105414</strain>
    </source>
</reference>
<keyword evidence="5 6" id="KW-0472">Membrane</keyword>
<comment type="caution">
    <text evidence="8">The sequence shown here is derived from an EMBL/GenBank/DDBJ whole genome shotgun (WGS) entry which is preliminary data.</text>
</comment>
<proteinExistence type="predicted"/>
<comment type="subcellular location">
    <subcellularLocation>
        <location evidence="1">Membrane</location>
        <topology evidence="1">Multi-pass membrane protein</topology>
    </subcellularLocation>
</comment>
<feature type="transmembrane region" description="Helical" evidence="6">
    <location>
        <begin position="197"/>
        <end position="216"/>
    </location>
</feature>
<feature type="domain" description="Major facilitator superfamily (MFS) profile" evidence="7">
    <location>
        <begin position="36"/>
        <end position="488"/>
    </location>
</feature>
<evidence type="ECO:0000313" key="9">
    <source>
        <dbReference type="Proteomes" id="UP001140217"/>
    </source>
</evidence>
<feature type="transmembrane region" description="Helical" evidence="6">
    <location>
        <begin position="300"/>
        <end position="325"/>
    </location>
</feature>
<feature type="transmembrane region" description="Helical" evidence="6">
    <location>
        <begin position="159"/>
        <end position="177"/>
    </location>
</feature>